<dbReference type="Gene3D" id="2.40.50.140">
    <property type="entry name" value="Nucleic acid-binding proteins"/>
    <property type="match status" value="1"/>
</dbReference>
<keyword evidence="2 4" id="KW-0240">DNA-directed RNA polymerase</keyword>
<dbReference type="GO" id="GO:0003899">
    <property type="term" value="F:DNA-directed RNA polymerase activity"/>
    <property type="evidence" value="ECO:0007669"/>
    <property type="project" value="UniProtKB-UniRule"/>
</dbReference>
<dbReference type="GeneID" id="24794722"/>
<evidence type="ECO:0000256" key="4">
    <source>
        <dbReference type="HAMAP-Rule" id="MF_00865"/>
    </source>
</evidence>
<organism evidence="6 7">
    <name type="scientific">Archaeoglobus fulgidus DSM 8774</name>
    <dbReference type="NCBI Taxonomy" id="1344584"/>
    <lineage>
        <taxon>Archaea</taxon>
        <taxon>Methanobacteriati</taxon>
        <taxon>Methanobacteriota</taxon>
        <taxon>Archaeoglobi</taxon>
        <taxon>Archaeoglobales</taxon>
        <taxon>Archaeoglobaceae</taxon>
        <taxon>Archaeoglobus</taxon>
    </lineage>
</organism>
<dbReference type="FunFam" id="3.30.1490.120:FF:000001">
    <property type="entry name" value="DNA-directed RNA polymerase II subunit RPB7"/>
    <property type="match status" value="1"/>
</dbReference>
<dbReference type="Proteomes" id="UP000028501">
    <property type="component" value="Chromosome"/>
</dbReference>
<accession>A0A075WK92</accession>
<comment type="subcellular location">
    <subcellularLocation>
        <location evidence="4">Cytoplasm</location>
    </subcellularLocation>
</comment>
<dbReference type="InterPro" id="IPR046399">
    <property type="entry name" value="RNApol_Rpo7"/>
</dbReference>
<dbReference type="HAMAP" id="MF_00865">
    <property type="entry name" value="RNApol_arch_Rpo7"/>
    <property type="match status" value="1"/>
</dbReference>
<dbReference type="InterPro" id="IPR045113">
    <property type="entry name" value="Rpb7-like"/>
</dbReference>
<name>A0A075WK92_ARCFL</name>
<dbReference type="RefSeq" id="WP_010878613.1">
    <property type="nucleotide sequence ID" value="NZ_CP006577.1"/>
</dbReference>
<dbReference type="SUPFAM" id="SSF88798">
    <property type="entry name" value="N-terminal, heterodimerisation domain of RBP7 (RpoE)"/>
    <property type="match status" value="1"/>
</dbReference>
<dbReference type="EC" id="2.7.7.6" evidence="4"/>
<dbReference type="KEGG" id="afg:AFULGI_00012140"/>
<dbReference type="InterPro" id="IPR003029">
    <property type="entry name" value="S1_domain"/>
</dbReference>
<dbReference type="InterPro" id="IPR005576">
    <property type="entry name" value="Rpb7-like_N"/>
</dbReference>
<keyword evidence="4 6" id="KW-0548">Nucleotidyltransferase</keyword>
<dbReference type="CDD" id="cd04331">
    <property type="entry name" value="RNAP_E_N"/>
    <property type="match status" value="1"/>
</dbReference>
<evidence type="ECO:0000256" key="3">
    <source>
        <dbReference type="ARBA" id="ARBA00023163"/>
    </source>
</evidence>
<gene>
    <name evidence="4" type="primary">rpo7</name>
    <name evidence="4" type="synonym">rpoE</name>
    <name evidence="6" type="ORF">AFULGI_00012140</name>
</gene>
<dbReference type="InterPro" id="IPR004519">
    <property type="entry name" value="RNAP_E/RPC8"/>
</dbReference>
<evidence type="ECO:0000313" key="6">
    <source>
        <dbReference type="EMBL" id="AIG97993.1"/>
    </source>
</evidence>
<dbReference type="GO" id="GO:0006352">
    <property type="term" value="P:DNA-templated transcription initiation"/>
    <property type="evidence" value="ECO:0007669"/>
    <property type="project" value="InterPro"/>
</dbReference>
<comment type="catalytic activity">
    <reaction evidence="4">
        <text>RNA(n) + a ribonucleoside 5'-triphosphate = RNA(n+1) + diphosphate</text>
        <dbReference type="Rhea" id="RHEA:21248"/>
        <dbReference type="Rhea" id="RHEA-COMP:14527"/>
        <dbReference type="Rhea" id="RHEA-COMP:17342"/>
        <dbReference type="ChEBI" id="CHEBI:33019"/>
        <dbReference type="ChEBI" id="CHEBI:61557"/>
        <dbReference type="ChEBI" id="CHEBI:140395"/>
        <dbReference type="EC" id="2.7.7.6"/>
    </reaction>
</comment>
<keyword evidence="3 4" id="KW-0804">Transcription</keyword>
<dbReference type="InterPro" id="IPR012340">
    <property type="entry name" value="NA-bd_OB-fold"/>
</dbReference>
<dbReference type="GO" id="GO:0003677">
    <property type="term" value="F:DNA binding"/>
    <property type="evidence" value="ECO:0007669"/>
    <property type="project" value="InterPro"/>
</dbReference>
<keyword evidence="4" id="KW-0963">Cytoplasm</keyword>
<dbReference type="AlphaFoldDB" id="A0A075WK92"/>
<dbReference type="PANTHER" id="PTHR12709">
    <property type="entry name" value="DNA-DIRECTED RNA POLYMERASE II, III"/>
    <property type="match status" value="1"/>
</dbReference>
<protein>
    <recommendedName>
        <fullName evidence="4">DNA-directed RNA polymerase subunit Rpo7</fullName>
        <ecNumber evidence="4">2.7.7.6</ecNumber>
    </recommendedName>
    <alternativeName>
        <fullName evidence="4">DNA-directed RNA polymerase subunit E</fullName>
    </alternativeName>
</protein>
<keyword evidence="4 6" id="KW-0808">Transferase</keyword>
<dbReference type="HOGENOM" id="CLU_117966_0_0_2"/>
<dbReference type="Pfam" id="PF03876">
    <property type="entry name" value="SHS2_Rpb7-N"/>
    <property type="match status" value="1"/>
</dbReference>
<feature type="domain" description="S1 motif" evidence="5">
    <location>
        <begin position="82"/>
        <end position="166"/>
    </location>
</feature>
<comment type="similarity">
    <text evidence="1 4">Belongs to the eukaryotic RPB7/RPC8 RNA polymerase subunit family.</text>
</comment>
<dbReference type="InterPro" id="IPR036898">
    <property type="entry name" value="RNA_pol_Rpb7-like_N_sf"/>
</dbReference>
<proteinExistence type="inferred from homology"/>
<dbReference type="SMART" id="SM00316">
    <property type="entry name" value="S1"/>
    <property type="match status" value="1"/>
</dbReference>
<evidence type="ECO:0000313" key="7">
    <source>
        <dbReference type="Proteomes" id="UP000028501"/>
    </source>
</evidence>
<dbReference type="PANTHER" id="PTHR12709:SF4">
    <property type="entry name" value="DNA-DIRECTED RNA POLYMERASE II SUBUNIT RPB7"/>
    <property type="match status" value="1"/>
</dbReference>
<dbReference type="CDD" id="cd04460">
    <property type="entry name" value="S1_RpoE"/>
    <property type="match status" value="1"/>
</dbReference>
<dbReference type="SUPFAM" id="SSF50249">
    <property type="entry name" value="Nucleic acid-binding proteins"/>
    <property type="match status" value="1"/>
</dbReference>
<dbReference type="PROSITE" id="PS50126">
    <property type="entry name" value="S1"/>
    <property type="match status" value="1"/>
</dbReference>
<comment type="subunit">
    <text evidence="4">Part of the RNA polymerase complex. Forms a stalk with Rpo4 that extends from the main structure.</text>
</comment>
<comment type="function">
    <text evidence="4">DNA-dependent RNA polymerase (RNAP) catalyzes the transcription of DNA into RNA using the four ribonucleoside triphosphates as substrates.</text>
</comment>
<evidence type="ECO:0000256" key="1">
    <source>
        <dbReference type="ARBA" id="ARBA00009307"/>
    </source>
</evidence>
<dbReference type="Gene3D" id="3.30.1490.120">
    <property type="entry name" value="RNA polymerase Rpb7-like, N-terminal domain"/>
    <property type="match status" value="1"/>
</dbReference>
<evidence type="ECO:0000256" key="2">
    <source>
        <dbReference type="ARBA" id="ARBA00022478"/>
    </source>
</evidence>
<evidence type="ECO:0000259" key="5">
    <source>
        <dbReference type="PROSITE" id="PS50126"/>
    </source>
</evidence>
<dbReference type="NCBIfam" id="NF006333">
    <property type="entry name" value="PRK08563.1"/>
    <property type="match status" value="1"/>
</dbReference>
<dbReference type="EMBL" id="CP006577">
    <property type="protein sequence ID" value="AIG97993.1"/>
    <property type="molecule type" value="Genomic_DNA"/>
</dbReference>
<reference evidence="6 7" key="1">
    <citation type="submission" date="2013-07" db="EMBL/GenBank/DDBJ databases">
        <title>Genome of Archaeoglobus fulgidus.</title>
        <authorList>
            <person name="Fiebig A."/>
            <person name="Birkeland N.-K."/>
        </authorList>
    </citation>
    <scope>NUCLEOTIDE SEQUENCE [LARGE SCALE GENOMIC DNA]</scope>
    <source>
        <strain evidence="6 7">DSM 8774</strain>
    </source>
</reference>
<dbReference type="NCBIfam" id="TIGR00448">
    <property type="entry name" value="rpoE"/>
    <property type="match status" value="1"/>
</dbReference>
<dbReference type="Pfam" id="PF00575">
    <property type="entry name" value="S1"/>
    <property type="match status" value="1"/>
</dbReference>
<dbReference type="GO" id="GO:0005737">
    <property type="term" value="C:cytoplasm"/>
    <property type="evidence" value="ECO:0007669"/>
    <property type="project" value="UniProtKB-SubCell"/>
</dbReference>
<sequence length="189" mass="21686">MYARIKLRDTVRVPPSKLGEDIEKVINSLLWEQFEGRLDREYGMIIGIESIEEIGEGRIIEGDGGVYFDVVFNAICFRPLHQEVVEGEVIEIVEFGAFVSIGPFDALLHMSQVTDDYMVFDEKNKRLVGRETKKVLQEGDKVRARIVSLSLKEREPEKSKIGLTMRQPWLGALKWIEEEIEKLMKESGV</sequence>
<dbReference type="GO" id="GO:0000428">
    <property type="term" value="C:DNA-directed RNA polymerase complex"/>
    <property type="evidence" value="ECO:0007669"/>
    <property type="project" value="UniProtKB-KW"/>
</dbReference>
<comment type="domain">
    <text evidence="4">Forms 2 domains with an elongated structure; Rpo4 packs into the hinge region between the 2 domains.</text>
</comment>